<dbReference type="RefSeq" id="WP_371843127.1">
    <property type="nucleotide sequence ID" value="NZ_JBGMEL010000005.1"/>
</dbReference>
<dbReference type="SUPFAM" id="SSF55729">
    <property type="entry name" value="Acyl-CoA N-acyltransferases (Nat)"/>
    <property type="match status" value="1"/>
</dbReference>
<dbReference type="InterPro" id="IPR043690">
    <property type="entry name" value="RimI"/>
</dbReference>
<evidence type="ECO:0000256" key="1">
    <source>
        <dbReference type="ARBA" id="ARBA00005395"/>
    </source>
</evidence>
<evidence type="ECO:0000313" key="8">
    <source>
        <dbReference type="Proteomes" id="UP001569414"/>
    </source>
</evidence>
<dbReference type="Proteomes" id="UP001569414">
    <property type="component" value="Unassembled WGS sequence"/>
</dbReference>
<comment type="caution">
    <text evidence="5">Lacks conserved residue(s) required for the propagation of feature annotation.</text>
</comment>
<dbReference type="GO" id="GO:0005840">
    <property type="term" value="C:ribosome"/>
    <property type="evidence" value="ECO:0007669"/>
    <property type="project" value="UniProtKB-KW"/>
</dbReference>
<dbReference type="InterPro" id="IPR006464">
    <property type="entry name" value="AcTrfase_RimI/Ard1"/>
</dbReference>
<name>A0ABV4NLX5_9GAMM</name>
<dbReference type="GO" id="GO:0008999">
    <property type="term" value="F:protein-N-terminal-alanine acetyltransferase activity"/>
    <property type="evidence" value="ECO:0007669"/>
    <property type="project" value="UniProtKB-EC"/>
</dbReference>
<dbReference type="CDD" id="cd04301">
    <property type="entry name" value="NAT_SF"/>
    <property type="match status" value="1"/>
</dbReference>
<dbReference type="PANTHER" id="PTHR43420">
    <property type="entry name" value="ACETYLTRANSFERASE"/>
    <property type="match status" value="1"/>
</dbReference>
<dbReference type="HAMAP" id="MF_02210">
    <property type="entry name" value="RimI"/>
    <property type="match status" value="1"/>
</dbReference>
<dbReference type="PANTHER" id="PTHR43420:SF44">
    <property type="entry name" value="ACETYLTRANSFERASE YPEA"/>
    <property type="match status" value="1"/>
</dbReference>
<dbReference type="EC" id="2.3.1.266" evidence="5"/>
<dbReference type="InterPro" id="IPR016181">
    <property type="entry name" value="Acyl_CoA_acyltransferase"/>
</dbReference>
<feature type="binding site" evidence="5">
    <location>
        <position position="115"/>
    </location>
    <ligand>
        <name>acetyl-CoA</name>
        <dbReference type="ChEBI" id="CHEBI:57288"/>
    </ligand>
</feature>
<reference evidence="7 8" key="1">
    <citation type="submission" date="2024-08" db="EMBL/GenBank/DDBJ databases">
        <authorList>
            <person name="Ishaq N."/>
        </authorList>
    </citation>
    <scope>NUCLEOTIDE SEQUENCE [LARGE SCALE GENOMIC DNA]</scope>
    <source>
        <strain evidence="7 8">JCM 30400</strain>
    </source>
</reference>
<dbReference type="Pfam" id="PF00583">
    <property type="entry name" value="Acetyltransf_1"/>
    <property type="match status" value="1"/>
</dbReference>
<dbReference type="NCBIfam" id="TIGR01575">
    <property type="entry name" value="rimI"/>
    <property type="match status" value="1"/>
</dbReference>
<dbReference type="EMBL" id="JBGMEL010000005">
    <property type="protein sequence ID" value="MFA0790340.1"/>
    <property type="molecule type" value="Genomic_DNA"/>
</dbReference>
<feature type="domain" description="N-acetyltransferase" evidence="6">
    <location>
        <begin position="9"/>
        <end position="155"/>
    </location>
</feature>
<dbReference type="PROSITE" id="PS51186">
    <property type="entry name" value="GNAT"/>
    <property type="match status" value="1"/>
</dbReference>
<keyword evidence="4 5" id="KW-0012">Acyltransferase</keyword>
<evidence type="ECO:0000256" key="3">
    <source>
        <dbReference type="ARBA" id="ARBA00022679"/>
    </source>
</evidence>
<comment type="catalytic activity">
    <reaction evidence="5">
        <text>N-terminal L-alanyl-[ribosomal protein bS18] + acetyl-CoA = N-terminal N(alpha)-acetyl-L-alanyl-[ribosomal protein bS18] + CoA + H(+)</text>
        <dbReference type="Rhea" id="RHEA:43756"/>
        <dbReference type="Rhea" id="RHEA-COMP:10676"/>
        <dbReference type="Rhea" id="RHEA-COMP:10677"/>
        <dbReference type="ChEBI" id="CHEBI:15378"/>
        <dbReference type="ChEBI" id="CHEBI:57287"/>
        <dbReference type="ChEBI" id="CHEBI:57288"/>
        <dbReference type="ChEBI" id="CHEBI:64718"/>
        <dbReference type="ChEBI" id="CHEBI:83683"/>
        <dbReference type="EC" id="2.3.1.266"/>
    </reaction>
</comment>
<keyword evidence="7" id="KW-0687">Ribonucleoprotein</keyword>
<keyword evidence="3 5" id="KW-0808">Transferase</keyword>
<feature type="binding site" evidence="5">
    <location>
        <begin position="77"/>
        <end position="79"/>
    </location>
    <ligand>
        <name>acetyl-CoA</name>
        <dbReference type="ChEBI" id="CHEBI:57288"/>
    </ligand>
</feature>
<dbReference type="InterPro" id="IPR050680">
    <property type="entry name" value="YpeA/RimI_acetyltransf"/>
</dbReference>
<sequence>MMLSQTDGLELRRAEETDCKTLASLAQSAHSHPWNEAQYLQSLKTGHQCWLLLNSEGDLVASCVISQLFDEAELLDVAVSPEWRRRGLAEMLLSRLINSLKKDSRRLLLEVRVSNLAAQSLYRKLGFSENGLRKNYYPADNGKRENALLMSLALARPQP</sequence>
<comment type="function">
    <text evidence="5">Acetylates the N-terminal alanine of ribosomal protein bS18.</text>
</comment>
<evidence type="ECO:0000256" key="5">
    <source>
        <dbReference type="HAMAP-Rule" id="MF_02210"/>
    </source>
</evidence>
<feature type="active site" description="Proton acceptor" evidence="5">
    <location>
        <position position="110"/>
    </location>
</feature>
<comment type="similarity">
    <text evidence="1 5">Belongs to the acetyltransferase family. RimI subfamily.</text>
</comment>
<evidence type="ECO:0000256" key="2">
    <source>
        <dbReference type="ARBA" id="ARBA00022490"/>
    </source>
</evidence>
<evidence type="ECO:0000313" key="7">
    <source>
        <dbReference type="EMBL" id="MFA0790340.1"/>
    </source>
</evidence>
<keyword evidence="2 5" id="KW-0963">Cytoplasm</keyword>
<proteinExistence type="inferred from homology"/>
<accession>A0ABV4NLX5</accession>
<comment type="caution">
    <text evidence="7">The sequence shown here is derived from an EMBL/GenBank/DDBJ whole genome shotgun (WGS) entry which is preliminary data.</text>
</comment>
<evidence type="ECO:0000256" key="4">
    <source>
        <dbReference type="ARBA" id="ARBA00023315"/>
    </source>
</evidence>
<keyword evidence="7" id="KW-0689">Ribosomal protein</keyword>
<evidence type="ECO:0000259" key="6">
    <source>
        <dbReference type="PROSITE" id="PS51186"/>
    </source>
</evidence>
<organism evidence="7 8">
    <name type="scientific">Microbulbifer echini</name>
    <dbReference type="NCBI Taxonomy" id="1529067"/>
    <lineage>
        <taxon>Bacteria</taxon>
        <taxon>Pseudomonadati</taxon>
        <taxon>Pseudomonadota</taxon>
        <taxon>Gammaproteobacteria</taxon>
        <taxon>Cellvibrionales</taxon>
        <taxon>Microbulbiferaceae</taxon>
        <taxon>Microbulbifer</taxon>
    </lineage>
</organism>
<dbReference type="Gene3D" id="3.40.630.30">
    <property type="match status" value="1"/>
</dbReference>
<gene>
    <name evidence="5 7" type="primary">rimI</name>
    <name evidence="7" type="ORF">ACCI51_07260</name>
</gene>
<protein>
    <recommendedName>
        <fullName evidence="5">[Ribosomal protein bS18]-alanine N-acetyltransferase</fullName>
        <ecNumber evidence="5">2.3.1.266</ecNumber>
    </recommendedName>
</protein>
<feature type="active site" description="Proton donor" evidence="5">
    <location>
        <position position="122"/>
    </location>
</feature>
<keyword evidence="8" id="KW-1185">Reference proteome</keyword>
<comment type="subcellular location">
    <subcellularLocation>
        <location evidence="5">Cytoplasm</location>
    </subcellularLocation>
</comment>
<dbReference type="InterPro" id="IPR000182">
    <property type="entry name" value="GNAT_dom"/>
</dbReference>